<evidence type="ECO:0000256" key="11">
    <source>
        <dbReference type="ARBA" id="ARBA00022886"/>
    </source>
</evidence>
<comment type="cofactor">
    <cofactor evidence="22 23">
        <name>Mn(2+)</name>
        <dbReference type="ChEBI" id="CHEBI:29035"/>
    </cofactor>
    <text evidence="22 23">Binds 2 manganese ions per subunit.</text>
</comment>
<feature type="binding site" evidence="21">
    <location>
        <begin position="883"/>
        <end position="886"/>
    </location>
    <ligand>
        <name>GMP</name>
        <dbReference type="ChEBI" id="CHEBI:58115"/>
    </ligand>
</feature>
<evidence type="ECO:0000256" key="13">
    <source>
        <dbReference type="ARBA" id="ARBA00023125"/>
    </source>
</evidence>
<evidence type="ECO:0000313" key="27">
    <source>
        <dbReference type="Proteomes" id="UP000073604"/>
    </source>
</evidence>
<dbReference type="InterPro" id="IPR036025">
    <property type="entry name" value="RtcB-like_sf"/>
</dbReference>
<evidence type="ECO:0000256" key="6">
    <source>
        <dbReference type="ARBA" id="ARBA00022723"/>
    </source>
</evidence>
<dbReference type="InterPro" id="IPR004042">
    <property type="entry name" value="Intein_endonuc_central"/>
</dbReference>
<dbReference type="GO" id="GO:0004519">
    <property type="term" value="F:endonuclease activity"/>
    <property type="evidence" value="ECO:0007669"/>
    <property type="project" value="UniProtKB-KW"/>
</dbReference>
<evidence type="ECO:0000256" key="21">
    <source>
        <dbReference type="PIRSR" id="PIRSR601233-2"/>
    </source>
</evidence>
<dbReference type="PROSITE" id="PS50818">
    <property type="entry name" value="INTEIN_C_TER"/>
    <property type="match status" value="1"/>
</dbReference>
<dbReference type="FunFam" id="3.90.1860.10:FF:000007">
    <property type="entry name" value="tRNA-splicing ligase RtcB"/>
    <property type="match status" value="1"/>
</dbReference>
<dbReference type="GO" id="GO:0170057">
    <property type="term" value="F:RNA ligase (GTP) activity"/>
    <property type="evidence" value="ECO:0007669"/>
    <property type="project" value="UniProtKB-EC"/>
</dbReference>
<dbReference type="GO" id="GO:0005525">
    <property type="term" value="F:GTP binding"/>
    <property type="evidence" value="ECO:0007669"/>
    <property type="project" value="UniProtKB-KW"/>
</dbReference>
<dbReference type="InterPro" id="IPR006142">
    <property type="entry name" value="INTEIN"/>
</dbReference>
<name>A0A142CTL9_9EURY</name>
<dbReference type="InterPro" id="IPR001233">
    <property type="entry name" value="RtcB"/>
</dbReference>
<evidence type="ECO:0000256" key="14">
    <source>
        <dbReference type="ARBA" id="ARBA00023134"/>
    </source>
</evidence>
<dbReference type="Proteomes" id="UP000073604">
    <property type="component" value="Chromosome"/>
</dbReference>
<keyword evidence="7 21" id="KW-0547">Nucleotide-binding</keyword>
<proteinExistence type="inferred from homology"/>
<protein>
    <recommendedName>
        <fullName evidence="16 23">tRNA-splicing ligase RtcB</fullName>
        <ecNumber evidence="23">6.5.1.-</ecNumber>
    </recommendedName>
</protein>
<evidence type="ECO:0000256" key="17">
    <source>
        <dbReference type="ARBA" id="ARBA00045316"/>
    </source>
</evidence>
<dbReference type="RefSeq" id="WP_062387567.1">
    <property type="nucleotide sequence ID" value="NZ_CP014750.1"/>
</dbReference>
<dbReference type="NCBIfam" id="TIGR01445">
    <property type="entry name" value="intein_Nterm"/>
    <property type="match status" value="1"/>
</dbReference>
<dbReference type="GO" id="GO:0008033">
    <property type="term" value="P:tRNA processing"/>
    <property type="evidence" value="ECO:0007669"/>
    <property type="project" value="UniProtKB-KW"/>
</dbReference>
<dbReference type="InterPro" id="IPR030934">
    <property type="entry name" value="Intein_C"/>
</dbReference>
<keyword evidence="6 22" id="KW-0479">Metal-binding</keyword>
<dbReference type="Gene3D" id="3.90.1860.10">
    <property type="entry name" value="tRNA-splicing ligase RtcB"/>
    <property type="match status" value="2"/>
</dbReference>
<evidence type="ECO:0000256" key="16">
    <source>
        <dbReference type="ARBA" id="ARBA00033766"/>
    </source>
</evidence>
<keyword evidence="12" id="KW-0651">Protein splicing</keyword>
<dbReference type="FunFam" id="3.10.28.10:FF:000020">
    <property type="entry name" value="tRNA-splicing ligase RtcB"/>
    <property type="match status" value="1"/>
</dbReference>
<feature type="binding site" evidence="21">
    <location>
        <begin position="857"/>
        <end position="860"/>
    </location>
    <ligand>
        <name>GMP</name>
        <dbReference type="ChEBI" id="CHEBI:58115"/>
    </ligand>
</feature>
<evidence type="ECO:0000259" key="25">
    <source>
        <dbReference type="PROSITE" id="PS50819"/>
    </source>
</evidence>
<dbReference type="SMART" id="SM00306">
    <property type="entry name" value="HintN"/>
    <property type="match status" value="1"/>
</dbReference>
<feature type="binding site" evidence="22">
    <location>
        <position position="683"/>
    </location>
    <ligand>
        <name>Mn(2+)</name>
        <dbReference type="ChEBI" id="CHEBI:29035"/>
        <label>1</label>
    </ligand>
</feature>
<evidence type="ECO:0000256" key="20">
    <source>
        <dbReference type="PIRSR" id="PIRSR601233-1"/>
    </source>
</evidence>
<evidence type="ECO:0000256" key="4">
    <source>
        <dbReference type="ARBA" id="ARBA00022694"/>
    </source>
</evidence>
<dbReference type="InterPro" id="IPR003586">
    <property type="entry name" value="Hint_dom_C"/>
</dbReference>
<evidence type="ECO:0000256" key="22">
    <source>
        <dbReference type="PIRSR" id="PIRSR601233-3"/>
    </source>
</evidence>
<feature type="binding site" evidence="21">
    <location>
        <begin position="682"/>
        <end position="686"/>
    </location>
    <ligand>
        <name>GMP</name>
        <dbReference type="ChEBI" id="CHEBI:58115"/>
    </ligand>
</feature>
<evidence type="ECO:0000256" key="10">
    <source>
        <dbReference type="ARBA" id="ARBA00022813"/>
    </source>
</evidence>
<dbReference type="SUPFAM" id="SSF55608">
    <property type="entry name" value="Homing endonucleases"/>
    <property type="match status" value="1"/>
</dbReference>
<keyword evidence="9" id="KW-0378">Hydrolase</keyword>
<dbReference type="SMART" id="SM00305">
    <property type="entry name" value="HintC"/>
    <property type="match status" value="1"/>
</dbReference>
<gene>
    <name evidence="23" type="primary">rtcB</name>
    <name evidence="26" type="ORF">A0127_02520</name>
</gene>
<organism evidence="26 27">
    <name type="scientific">Thermococcus peptonophilus</name>
    <dbReference type="NCBI Taxonomy" id="53952"/>
    <lineage>
        <taxon>Archaea</taxon>
        <taxon>Methanobacteriati</taxon>
        <taxon>Methanobacteriota</taxon>
        <taxon>Thermococci</taxon>
        <taxon>Thermococcales</taxon>
        <taxon>Thermococcaceae</taxon>
        <taxon>Thermococcus</taxon>
    </lineage>
</organism>
<keyword evidence="10" id="KW-0068">Autocatalytic cleavage</keyword>
<dbReference type="InterPro" id="IPR053454">
    <property type="entry name" value="RtcB_ligase"/>
</dbReference>
<reference evidence="27" key="1">
    <citation type="submission" date="2016-03" db="EMBL/GenBank/DDBJ databases">
        <authorList>
            <person name="Oger P.M."/>
        </authorList>
    </citation>
    <scope>NUCLEOTIDE SEQUENCE [LARGE SCALE GENOMIC DNA]</scope>
    <source>
        <strain evidence="27">OG-1</strain>
    </source>
</reference>
<evidence type="ECO:0000256" key="3">
    <source>
        <dbReference type="ARBA" id="ARBA00022598"/>
    </source>
</evidence>
<comment type="catalytic activity">
    <reaction evidence="18">
        <text>a 3'-end 3'-phospho-ribonucleotide-RNA + a 5'-end dephospho-ribonucleoside-RNA + GTP = a ribonucleotidyl-ribonucleotide-RNA + GMP + diphosphate</text>
        <dbReference type="Rhea" id="RHEA:68076"/>
        <dbReference type="Rhea" id="RHEA-COMP:10463"/>
        <dbReference type="Rhea" id="RHEA-COMP:13936"/>
        <dbReference type="Rhea" id="RHEA-COMP:17355"/>
        <dbReference type="ChEBI" id="CHEBI:33019"/>
        <dbReference type="ChEBI" id="CHEBI:37565"/>
        <dbReference type="ChEBI" id="CHEBI:58115"/>
        <dbReference type="ChEBI" id="CHEBI:83062"/>
        <dbReference type="ChEBI" id="CHEBI:138284"/>
        <dbReference type="ChEBI" id="CHEBI:173118"/>
        <dbReference type="EC" id="6.5.1.8"/>
    </reaction>
</comment>
<evidence type="ECO:0000256" key="18">
    <source>
        <dbReference type="ARBA" id="ARBA00047746"/>
    </source>
</evidence>
<dbReference type="InterPro" id="IPR036844">
    <property type="entry name" value="Hint_dom_sf"/>
</dbReference>
<dbReference type="InterPro" id="IPR006141">
    <property type="entry name" value="Intein_N"/>
</dbReference>
<dbReference type="Gene3D" id="3.10.28.10">
    <property type="entry name" value="Homing endonucleases"/>
    <property type="match status" value="1"/>
</dbReference>
<dbReference type="NCBIfam" id="NF038162">
    <property type="entry name" value="RctB_rel_intein"/>
    <property type="match status" value="1"/>
</dbReference>
<dbReference type="GO" id="GO:0003972">
    <property type="term" value="F:RNA ligase (ATP) activity"/>
    <property type="evidence" value="ECO:0007669"/>
    <property type="project" value="TreeGrafter"/>
</dbReference>
<dbReference type="OrthoDB" id="9887at2157"/>
<dbReference type="GO" id="GO:0016787">
    <property type="term" value="F:hydrolase activity"/>
    <property type="evidence" value="ECO:0007669"/>
    <property type="project" value="UniProtKB-KW"/>
</dbReference>
<evidence type="ECO:0000256" key="8">
    <source>
        <dbReference type="ARBA" id="ARBA00022759"/>
    </source>
</evidence>
<evidence type="ECO:0000256" key="23">
    <source>
        <dbReference type="RuleBase" id="RU371113"/>
    </source>
</evidence>
<dbReference type="STRING" id="53952.A0127_02520"/>
<evidence type="ECO:0000256" key="19">
    <source>
        <dbReference type="ARBA" id="ARBA00049514"/>
    </source>
</evidence>
<feature type="domain" description="DOD-type homing endonuclease" evidence="25">
    <location>
        <begin position="247"/>
        <end position="411"/>
    </location>
</feature>
<evidence type="ECO:0000256" key="7">
    <source>
        <dbReference type="ARBA" id="ARBA00022741"/>
    </source>
</evidence>
<keyword evidence="14 21" id="KW-0342">GTP-binding</keyword>
<dbReference type="GO" id="GO:0003677">
    <property type="term" value="F:DNA binding"/>
    <property type="evidence" value="ECO:0007669"/>
    <property type="project" value="UniProtKB-KW"/>
</dbReference>
<feature type="region of interest" description="Disordered" evidence="24">
    <location>
        <begin position="653"/>
        <end position="675"/>
    </location>
</feature>
<feature type="binding site" evidence="22">
    <location>
        <position position="808"/>
    </location>
    <ligand>
        <name>Mn(2+)</name>
        <dbReference type="ChEBI" id="CHEBI:29035"/>
        <label>2</label>
    </ligand>
</feature>
<sequence length="960" mass="108479">MVPLKRIDKIRWEIPKFDKRMRVPGRVYADDQLIEKMRQDRTLEQAANVAMLPGIYKYSIVMPDGHQGYGFPIGGVAAFDAKEGVISPGGVGYDINCLAPGTKVLTEHGYWLNVEEMPQKFKLQGLRVYNTEEGHNDFSRVAFVAEREVEEGEKAVRIVTEGGTVVEGSEDHPVLTPEGYIYLKNVQEGDYVLVYPFDGVPYEERRGILLDESAFEDEDPQVIKFLREKNLIPLRWDDPKIGTIARILGFALGDGHLGEMSGRLTLSFYGKEETLRELKKDLEGLGISATLYVRERDYEIETVSGRYSGKSLSAELRVASRSFALLLEKLGMPRGDKTNKSYRVPEWIMEAPLWVKRNFLAGLFAADGSIVEFKGVTPLPINLTQSREEEFEKSLLEFMNDVARLLEEFGIKSTVYKVKSKKGVTYRLALVGEESIRNFLGKINYEYDLEKKEKGLIAYAYLKFKERVKEERKRAMDTIKRVYAETGSVELAYLKVKDTVNRRFVERTIYEGDREPRVPKDFPTFEEFAREKGYEGGFVAEKVVRVERVTPEYDRFYDIGVYHEAHNFIANGVVVHNCGVRLIRTNLTKDDVRPKIKELVDTLFKNVPSGLGSKGRVRLHWTQLDDVLADGAKWAVENGYGWERDLEHLEEGGRMDGADPDAVSQKAKQRGAPQLGSLGSGNHFLEVQYVDKVYDERIAKAYGLFEGQVVVMVHTGSRGLGHQVASDYLRVMERANRKYGIPWPDRELVSVPFQSEEGQRYFSAMKAAANFAWANRQMITHWVRESFEEVFKRKAEDMEMEIVYDVAHNIAKLEEHEVDGRKVKVVVHRKGATRAFPSGHPDVPKAYRAVGQPVLIPGSMGTASYVLAGAEGSMKETFGSTCHGAGRLLSRKAATRQYRGDRLRNELLQKGIYVRAASLRVVAEEAPGAYKSVDNVVQVVHEAGIANLVARMRPMGVAKG</sequence>
<dbReference type="SUPFAM" id="SSF51294">
    <property type="entry name" value="Hedgehog/intein (Hint) domain"/>
    <property type="match status" value="1"/>
</dbReference>
<dbReference type="CDD" id="cd00081">
    <property type="entry name" value="Hint"/>
    <property type="match status" value="1"/>
</dbReference>
<evidence type="ECO:0000256" key="1">
    <source>
        <dbReference type="ARBA" id="ARBA00008071"/>
    </source>
</evidence>
<comment type="similarity">
    <text evidence="1 23">Belongs to the RtcB family.</text>
</comment>
<dbReference type="InterPro" id="IPR004860">
    <property type="entry name" value="LAGLIDADG_dom"/>
</dbReference>
<evidence type="ECO:0000256" key="12">
    <source>
        <dbReference type="ARBA" id="ARBA00023000"/>
    </source>
</evidence>
<evidence type="ECO:0000256" key="9">
    <source>
        <dbReference type="ARBA" id="ARBA00022801"/>
    </source>
</evidence>
<dbReference type="AlphaFoldDB" id="A0A142CTL9"/>
<dbReference type="InterPro" id="IPR027434">
    <property type="entry name" value="Homing_endonucl"/>
</dbReference>
<keyword evidence="15 22" id="KW-0464">Manganese</keyword>
<dbReference type="GO" id="GO:0046872">
    <property type="term" value="F:metal ion binding"/>
    <property type="evidence" value="ECO:0007669"/>
    <property type="project" value="UniProtKB-UniRule"/>
</dbReference>
<keyword evidence="11" id="KW-0404">Intron homing</keyword>
<accession>A0A142CTL9</accession>
<keyword evidence="5" id="KW-0540">Nuclease</keyword>
<dbReference type="PROSITE" id="PS50819">
    <property type="entry name" value="INTEIN_ENDONUCLEASE"/>
    <property type="match status" value="1"/>
</dbReference>
<comment type="function">
    <text evidence="17">Essential for tRNA splicing and maturation. Acts by directly joining spliced tRNA halves to mature-sized tRNAs. Joins RNA with 2',3'-cyclic-phosphate or 3'-phosphate ends to RNA with 5'-hydroxy ends.</text>
</comment>
<keyword evidence="13" id="KW-0238">DNA-binding</keyword>
<dbReference type="KEGG" id="tpep:A0127_02520"/>
<evidence type="ECO:0000256" key="15">
    <source>
        <dbReference type="ARBA" id="ARBA00023211"/>
    </source>
</evidence>
<dbReference type="PANTHER" id="PTHR11118">
    <property type="entry name" value="RNA-SPLICING LIGASE RTCB HOMOLOG"/>
    <property type="match status" value="1"/>
</dbReference>
<feature type="binding site" evidence="21">
    <location>
        <begin position="808"/>
        <end position="809"/>
    </location>
    <ligand>
        <name>GMP</name>
        <dbReference type="ChEBI" id="CHEBI:58115"/>
    </ligand>
</feature>
<dbReference type="GO" id="GO:0016539">
    <property type="term" value="P:intein-mediated protein splicing"/>
    <property type="evidence" value="ECO:0007669"/>
    <property type="project" value="InterPro"/>
</dbReference>
<dbReference type="Pfam" id="PF14528">
    <property type="entry name" value="LAGLIDADG_3"/>
    <property type="match status" value="1"/>
</dbReference>
<dbReference type="EC" id="6.5.1.-" evidence="23"/>
<evidence type="ECO:0000256" key="2">
    <source>
        <dbReference type="ARBA" id="ARBA00011245"/>
    </source>
</evidence>
<dbReference type="GO" id="GO:0006314">
    <property type="term" value="P:intron homing"/>
    <property type="evidence" value="ECO:0007669"/>
    <property type="project" value="UniProtKB-KW"/>
</dbReference>
<dbReference type="GeneID" id="27139384"/>
<dbReference type="SUPFAM" id="SSF103365">
    <property type="entry name" value="Hypothetical protein PH1602"/>
    <property type="match status" value="2"/>
</dbReference>
<comment type="catalytic activity">
    <reaction evidence="19">
        <text>a 3'-end 2',3'-cyclophospho-ribonucleotide-RNA + a 5'-end dephospho-ribonucleoside-RNA + GTP + H2O = a ribonucleotidyl-ribonucleotide-RNA + GMP + diphosphate + H(+)</text>
        <dbReference type="Rhea" id="RHEA:68080"/>
        <dbReference type="Rhea" id="RHEA-COMP:10464"/>
        <dbReference type="Rhea" id="RHEA-COMP:13936"/>
        <dbReference type="Rhea" id="RHEA-COMP:17355"/>
        <dbReference type="ChEBI" id="CHEBI:15377"/>
        <dbReference type="ChEBI" id="CHEBI:15378"/>
        <dbReference type="ChEBI" id="CHEBI:33019"/>
        <dbReference type="ChEBI" id="CHEBI:37565"/>
        <dbReference type="ChEBI" id="CHEBI:58115"/>
        <dbReference type="ChEBI" id="CHEBI:83064"/>
        <dbReference type="ChEBI" id="CHEBI:138284"/>
        <dbReference type="ChEBI" id="CHEBI:173118"/>
        <dbReference type="EC" id="6.5.1.8"/>
    </reaction>
</comment>
<keyword evidence="27" id="KW-1185">Reference proteome</keyword>
<dbReference type="Pfam" id="PF01139">
    <property type="entry name" value="RtcB"/>
    <property type="match status" value="2"/>
</dbReference>
<dbReference type="InterPro" id="IPR003587">
    <property type="entry name" value="Hint_dom_N"/>
</dbReference>
<feature type="binding site" evidence="22">
    <location>
        <position position="714"/>
    </location>
    <ligand>
        <name>Mn(2+)</name>
        <dbReference type="ChEBI" id="CHEBI:29035"/>
        <label>2</label>
    </ligand>
</feature>
<keyword evidence="3 23" id="KW-0436">Ligase</keyword>
<feature type="active site" description="GMP-histidine intermediate" evidence="20">
    <location>
        <position position="883"/>
    </location>
</feature>
<feature type="binding site" evidence="21">
    <location>
        <position position="959"/>
    </location>
    <ligand>
        <name>GMP</name>
        <dbReference type="ChEBI" id="CHEBI:58115"/>
    </ligand>
</feature>
<dbReference type="PANTHER" id="PTHR11118:SF1">
    <property type="entry name" value="RNA-SPLICING LIGASE RTCB HOMOLOG"/>
    <property type="match status" value="1"/>
</dbReference>
<evidence type="ECO:0000256" key="24">
    <source>
        <dbReference type="SAM" id="MobiDB-lite"/>
    </source>
</evidence>
<dbReference type="PROSITE" id="PS50817">
    <property type="entry name" value="INTEIN_N_TER"/>
    <property type="match status" value="1"/>
</dbReference>
<dbReference type="NCBIfam" id="TIGR01443">
    <property type="entry name" value="intein_Cterm"/>
    <property type="match status" value="1"/>
</dbReference>
<feature type="binding site" evidence="22">
    <location>
        <position position="94"/>
    </location>
    <ligand>
        <name>Mn(2+)</name>
        <dbReference type="ChEBI" id="CHEBI:29035"/>
        <label>1</label>
    </ligand>
</feature>
<dbReference type="PRINTS" id="PR00379">
    <property type="entry name" value="INTEIN"/>
</dbReference>
<keyword evidence="4" id="KW-0819">tRNA processing</keyword>
<comment type="subunit">
    <text evidence="2 23">Monomer.</text>
</comment>
<evidence type="ECO:0000313" key="26">
    <source>
        <dbReference type="EMBL" id="AMQ18121.1"/>
    </source>
</evidence>
<keyword evidence="8" id="KW-0255">Endonuclease</keyword>
<feature type="binding site" evidence="21">
    <location>
        <position position="864"/>
    </location>
    <ligand>
        <name>GMP</name>
        <dbReference type="ChEBI" id="CHEBI:58115"/>
    </ligand>
</feature>
<dbReference type="EMBL" id="CP014750">
    <property type="protein sequence ID" value="AMQ18121.1"/>
    <property type="molecule type" value="Genomic_DNA"/>
</dbReference>
<evidence type="ECO:0000256" key="5">
    <source>
        <dbReference type="ARBA" id="ARBA00022722"/>
    </source>
</evidence>